<dbReference type="Proteomes" id="UP000323075">
    <property type="component" value="Unassembled WGS sequence"/>
</dbReference>
<keyword evidence="1" id="KW-0472">Membrane</keyword>
<dbReference type="EMBL" id="VRYN01000004">
    <property type="protein sequence ID" value="TYO75548.1"/>
    <property type="molecule type" value="Genomic_DNA"/>
</dbReference>
<dbReference type="RefSeq" id="WP_136361340.1">
    <property type="nucleotide sequence ID" value="NZ_VRYN01000004.1"/>
</dbReference>
<dbReference type="Proteomes" id="UP000296216">
    <property type="component" value="Chromosome"/>
</dbReference>
<evidence type="ECO:0000313" key="3">
    <source>
        <dbReference type="EMBL" id="TYO75548.1"/>
    </source>
</evidence>
<accession>A0A4D6GWC5</accession>
<sequence>MAARDATLFGIALILAAGFFMVNDLIQRGSPTSLSVYGVLGGLVVSFLGAVAGLPEEPN</sequence>
<gene>
    <name evidence="3" type="ORF">APQ99_01871</name>
    <name evidence="2" type="ORF">HBSAL_06030</name>
</gene>
<protein>
    <submittedName>
        <fullName evidence="2">Uncharacterized protein</fullName>
    </submittedName>
</protein>
<feature type="transmembrane region" description="Helical" evidence="1">
    <location>
        <begin position="6"/>
        <end position="22"/>
    </location>
</feature>
<keyword evidence="1" id="KW-1133">Transmembrane helix</keyword>
<feature type="transmembrane region" description="Helical" evidence="1">
    <location>
        <begin position="34"/>
        <end position="54"/>
    </location>
</feature>
<organism evidence="2 4">
    <name type="scientific">Halobacterium salinarum (strain ATCC 33171 / DSM 3754 / JCM 8978 / NBRC 102687 / NCIMB 764 / 91-R6)</name>
    <dbReference type="NCBI Taxonomy" id="2597657"/>
    <lineage>
        <taxon>Archaea</taxon>
        <taxon>Methanobacteriati</taxon>
        <taxon>Methanobacteriota</taxon>
        <taxon>Stenosarchaea group</taxon>
        <taxon>Halobacteria</taxon>
        <taxon>Halobacteriales</taxon>
        <taxon>Halobacteriaceae</taxon>
        <taxon>Halobacterium</taxon>
    </lineage>
</organism>
<proteinExistence type="predicted"/>
<reference evidence="3 5" key="2">
    <citation type="submission" date="2019-07" db="EMBL/GenBank/DDBJ databases">
        <title>Genomic Encyclopedia of Archaeal and Bacterial Type Strains, Phase II (KMG-II): from individual species to whole genera.</title>
        <authorList>
            <person name="Goeker M."/>
        </authorList>
    </citation>
    <scope>NUCLEOTIDE SEQUENCE [LARGE SCALE GENOMIC DNA]</scope>
    <source>
        <strain evidence="3 5">DSM 3754</strain>
    </source>
</reference>
<dbReference type="AlphaFoldDB" id="A0A4D6GWC5"/>
<dbReference type="EMBL" id="CP038631">
    <property type="protein sequence ID" value="QCC44868.1"/>
    <property type="molecule type" value="Genomic_DNA"/>
</dbReference>
<evidence type="ECO:0000313" key="4">
    <source>
        <dbReference type="Proteomes" id="UP000296216"/>
    </source>
</evidence>
<keyword evidence="1" id="KW-0812">Transmembrane</keyword>
<reference evidence="2" key="3">
    <citation type="journal article" name="MicrobiologyOpen">
        <title>Whole-genome comparison between the type strain of Halobacterium salinarum (DSM 3754(T)) and the laboratory strains R1 and NRC-1.</title>
        <authorList>
            <person name="Pfeiffer F."/>
            <person name="Losensky G."/>
            <person name="Marchfelder A."/>
            <person name="Habermann B."/>
            <person name="Dyall-Smith M."/>
        </authorList>
    </citation>
    <scope>NUCLEOTIDE SEQUENCE</scope>
    <source>
        <strain evidence="2">91-R6</strain>
    </source>
</reference>
<dbReference type="GeneID" id="39855050"/>
<evidence type="ECO:0000313" key="2">
    <source>
        <dbReference type="EMBL" id="QCC44868.1"/>
    </source>
</evidence>
<evidence type="ECO:0000313" key="5">
    <source>
        <dbReference type="Proteomes" id="UP000323075"/>
    </source>
</evidence>
<evidence type="ECO:0000256" key="1">
    <source>
        <dbReference type="SAM" id="Phobius"/>
    </source>
</evidence>
<reference evidence="2 4" key="1">
    <citation type="journal article" date="2019" name="Microbiol. Resour. Announc.">
        <title>The Genome Sequence of the Halobacterium salinarum Type Strain Is Closely Related to That of Laboratory Strains NRC-1 and R1.</title>
        <authorList>
            <person name="Pfeiffer F."/>
            <person name="Marchfelder A."/>
            <person name="Habermann B."/>
            <person name="Dyall-Smith M.L."/>
        </authorList>
    </citation>
    <scope>NUCLEOTIDE SEQUENCE [LARGE SCALE GENOMIC DNA]</scope>
    <source>
        <strain evidence="2">91-R6</strain>
        <strain evidence="4">ATCC 33171 / DSM 3754 / JCM 8978 / NBRC 102687 / NCIMB 764 / 91-R6</strain>
    </source>
</reference>
<name>A0A4D6GWC5_HALS9</name>